<dbReference type="PROSITE" id="PS51257">
    <property type="entry name" value="PROKAR_LIPOPROTEIN"/>
    <property type="match status" value="1"/>
</dbReference>
<dbReference type="Pfam" id="PF00400">
    <property type="entry name" value="WD40"/>
    <property type="match status" value="2"/>
</dbReference>
<evidence type="ECO:0000313" key="5">
    <source>
        <dbReference type="Proteomes" id="UP000199657"/>
    </source>
</evidence>
<evidence type="ECO:0000256" key="3">
    <source>
        <dbReference type="PROSITE-ProRule" id="PRU00221"/>
    </source>
</evidence>
<dbReference type="RefSeq" id="WP_139209194.1">
    <property type="nucleotide sequence ID" value="NZ_FOEG01000004.1"/>
</dbReference>
<feature type="repeat" description="WD" evidence="3">
    <location>
        <begin position="34"/>
        <end position="65"/>
    </location>
</feature>
<keyword evidence="1 3" id="KW-0853">WD repeat</keyword>
<dbReference type="Gene3D" id="2.130.10.10">
    <property type="entry name" value="YVTN repeat-like/Quinoprotein amine dehydrogenase"/>
    <property type="match status" value="2"/>
</dbReference>
<dbReference type="InterPro" id="IPR015943">
    <property type="entry name" value="WD40/YVTN_repeat-like_dom_sf"/>
</dbReference>
<dbReference type="AlphaFoldDB" id="A0A1H8TC10"/>
<evidence type="ECO:0000313" key="4">
    <source>
        <dbReference type="EMBL" id="SEO88023.1"/>
    </source>
</evidence>
<dbReference type="InterPro" id="IPR011044">
    <property type="entry name" value="Quino_amine_DH_bsu"/>
</dbReference>
<gene>
    <name evidence="4" type="ORF">SAMN04488052_10414</name>
</gene>
<organism evidence="4 5">
    <name type="scientific">Aquisalimonas asiatica</name>
    <dbReference type="NCBI Taxonomy" id="406100"/>
    <lineage>
        <taxon>Bacteria</taxon>
        <taxon>Pseudomonadati</taxon>
        <taxon>Pseudomonadota</taxon>
        <taxon>Gammaproteobacteria</taxon>
        <taxon>Chromatiales</taxon>
        <taxon>Ectothiorhodospiraceae</taxon>
        <taxon>Aquisalimonas</taxon>
    </lineage>
</organism>
<accession>A0A1H8TC10</accession>
<dbReference type="OrthoDB" id="235631at2"/>
<dbReference type="InterPro" id="IPR001680">
    <property type="entry name" value="WD40_rpt"/>
</dbReference>
<keyword evidence="2" id="KW-0677">Repeat</keyword>
<reference evidence="4 5" key="1">
    <citation type="submission" date="2016-10" db="EMBL/GenBank/DDBJ databases">
        <authorList>
            <person name="de Groot N.N."/>
        </authorList>
    </citation>
    <scope>NUCLEOTIDE SEQUENCE [LARGE SCALE GENOMIC DNA]</scope>
    <source>
        <strain evidence="4 5">CGMCC 1.6291</strain>
    </source>
</reference>
<dbReference type="InterPro" id="IPR019775">
    <property type="entry name" value="WD40_repeat_CS"/>
</dbReference>
<dbReference type="EMBL" id="FOEG01000004">
    <property type="protein sequence ID" value="SEO88023.1"/>
    <property type="molecule type" value="Genomic_DNA"/>
</dbReference>
<evidence type="ECO:0000256" key="1">
    <source>
        <dbReference type="ARBA" id="ARBA00022574"/>
    </source>
</evidence>
<keyword evidence="5" id="KW-1185">Reference proteome</keyword>
<sequence length="391" mass="44277">MGITKRLLQLVVIAMITAGLGGCATVSPGRAMVVSVSEDGRYVVSSHEDRRLILWDVESQSRRVISRRANIYSAYFIEGQDAFLWQDLNDIVHVQAVDGEVLNRFEHVPVYGHAMASDLQAYFSSDAEFRIYRGWGKNQQLVKIDDDRPAFLGTLQNIILHEPTGTLLTAGHGSSWDSYPIDRFHPRKREGHDGAAYDGVVLWDMETRDPLHKMAGLSSRVHGDISPDGRYVVAAGETGTTRVWRTEDGEERWRLASYNFGMLREDPDTGETEWDDSNLIDTPDIPSPFYGDETIDGRNVAVTFIDDEHFIRIPRRHAYAALYHIDSPWHIAFLDLGDDPPHAKDRYIPSVDASWQANTLVTGQKWPHGGINVYRFDPETKELERVWSPRG</sequence>
<dbReference type="PROSITE" id="PS00678">
    <property type="entry name" value="WD_REPEATS_1"/>
    <property type="match status" value="1"/>
</dbReference>
<dbReference type="STRING" id="406100.SAMN04488052_10414"/>
<protein>
    <submittedName>
        <fullName evidence="4">Uncharacterized protein</fullName>
    </submittedName>
</protein>
<dbReference type="SUPFAM" id="SSF50969">
    <property type="entry name" value="YVTN repeat-like/Quinoprotein amine dehydrogenase"/>
    <property type="match status" value="1"/>
</dbReference>
<dbReference type="PROSITE" id="PS50082">
    <property type="entry name" value="WD_REPEATS_2"/>
    <property type="match status" value="1"/>
</dbReference>
<dbReference type="Proteomes" id="UP000199657">
    <property type="component" value="Unassembled WGS sequence"/>
</dbReference>
<dbReference type="SMART" id="SM00320">
    <property type="entry name" value="WD40"/>
    <property type="match status" value="2"/>
</dbReference>
<proteinExistence type="predicted"/>
<name>A0A1H8TC10_9GAMM</name>
<evidence type="ECO:0000256" key="2">
    <source>
        <dbReference type="ARBA" id="ARBA00022737"/>
    </source>
</evidence>